<accession>A0AAV7Q9Q1</accession>
<evidence type="ECO:0000256" key="1">
    <source>
        <dbReference type="SAM" id="MobiDB-lite"/>
    </source>
</evidence>
<protein>
    <submittedName>
        <fullName evidence="2">Uncharacterized protein</fullName>
    </submittedName>
</protein>
<proteinExistence type="predicted"/>
<feature type="region of interest" description="Disordered" evidence="1">
    <location>
        <begin position="1"/>
        <end position="230"/>
    </location>
</feature>
<gene>
    <name evidence="2" type="ORF">NDU88_001301</name>
</gene>
<comment type="caution">
    <text evidence="2">The sequence shown here is derived from an EMBL/GenBank/DDBJ whole genome shotgun (WGS) entry which is preliminary data.</text>
</comment>
<feature type="compositionally biased region" description="Acidic residues" evidence="1">
    <location>
        <begin position="51"/>
        <end position="61"/>
    </location>
</feature>
<keyword evidence="3" id="KW-1185">Reference proteome</keyword>
<evidence type="ECO:0000313" key="2">
    <source>
        <dbReference type="EMBL" id="KAJ1134855.1"/>
    </source>
</evidence>
<dbReference type="AlphaFoldDB" id="A0AAV7Q9Q1"/>
<dbReference type="Proteomes" id="UP001066276">
    <property type="component" value="Chromosome 6"/>
</dbReference>
<feature type="compositionally biased region" description="Basic and acidic residues" evidence="1">
    <location>
        <begin position="126"/>
        <end position="155"/>
    </location>
</feature>
<evidence type="ECO:0000313" key="3">
    <source>
        <dbReference type="Proteomes" id="UP001066276"/>
    </source>
</evidence>
<name>A0AAV7Q9Q1_PLEWA</name>
<feature type="compositionally biased region" description="Basic and acidic residues" evidence="1">
    <location>
        <begin position="62"/>
        <end position="77"/>
    </location>
</feature>
<reference evidence="2" key="1">
    <citation type="journal article" date="2022" name="bioRxiv">
        <title>Sequencing and chromosome-scale assembly of the giantPleurodeles waltlgenome.</title>
        <authorList>
            <person name="Brown T."/>
            <person name="Elewa A."/>
            <person name="Iarovenko S."/>
            <person name="Subramanian E."/>
            <person name="Araus A.J."/>
            <person name="Petzold A."/>
            <person name="Susuki M."/>
            <person name="Suzuki K.-i.T."/>
            <person name="Hayashi T."/>
            <person name="Toyoda A."/>
            <person name="Oliveira C."/>
            <person name="Osipova E."/>
            <person name="Leigh N.D."/>
            <person name="Simon A."/>
            <person name="Yun M.H."/>
        </authorList>
    </citation>
    <scope>NUCLEOTIDE SEQUENCE</scope>
    <source>
        <strain evidence="2">20211129_DDA</strain>
        <tissue evidence="2">Liver</tissue>
    </source>
</reference>
<dbReference type="EMBL" id="JANPWB010000010">
    <property type="protein sequence ID" value="KAJ1134855.1"/>
    <property type="molecule type" value="Genomic_DNA"/>
</dbReference>
<organism evidence="2 3">
    <name type="scientific">Pleurodeles waltl</name>
    <name type="common">Iberian ribbed newt</name>
    <dbReference type="NCBI Taxonomy" id="8319"/>
    <lineage>
        <taxon>Eukaryota</taxon>
        <taxon>Metazoa</taxon>
        <taxon>Chordata</taxon>
        <taxon>Craniata</taxon>
        <taxon>Vertebrata</taxon>
        <taxon>Euteleostomi</taxon>
        <taxon>Amphibia</taxon>
        <taxon>Batrachia</taxon>
        <taxon>Caudata</taxon>
        <taxon>Salamandroidea</taxon>
        <taxon>Salamandridae</taxon>
        <taxon>Pleurodelinae</taxon>
        <taxon>Pleurodeles</taxon>
    </lineage>
</organism>
<sequence>MKGGNTIPFPTKAQMKAAQRQTIQELHHHAKVLSTHKWTILETEDRKSDQEQTETETDLEEDRPVERRSQDGSRDGSPESGPDPCLLQQYPVDAHRAAEGGADNVGTGSGSRQLLEPLTARPRCTALERRSGSRQIDSCKREACPEVERQSREAAYRAATDPPGTKLTRTGGEALGVSPPFPSSCGENSGHRPALGPPLPPQEKLSRLRRGRHSFGCLGPGGCISRNDRR</sequence>